<dbReference type="EMBL" id="LVLJ01000720">
    <property type="protein sequence ID" value="OAE32889.1"/>
    <property type="molecule type" value="Genomic_DNA"/>
</dbReference>
<feature type="compositionally biased region" description="Basic and acidic residues" evidence="1">
    <location>
        <begin position="1"/>
        <end position="11"/>
    </location>
</feature>
<evidence type="ECO:0000313" key="2">
    <source>
        <dbReference type="EMBL" id="OAE32889.1"/>
    </source>
</evidence>
<dbReference type="Proteomes" id="UP000077202">
    <property type="component" value="Unassembled WGS sequence"/>
</dbReference>
<reference evidence="2" key="1">
    <citation type="submission" date="2016-03" db="EMBL/GenBank/DDBJ databases">
        <title>Mechanisms controlling the formation of the plant cell surface in tip-growing cells are functionally conserved among land plants.</title>
        <authorList>
            <person name="Honkanen S."/>
            <person name="Jones V.A."/>
            <person name="Morieri G."/>
            <person name="Champion C."/>
            <person name="Hetherington A.J."/>
            <person name="Kelly S."/>
            <person name="Saint-Marcoux D."/>
            <person name="Proust H."/>
            <person name="Prescott H."/>
            <person name="Dolan L."/>
        </authorList>
    </citation>
    <scope>NUCLEOTIDE SEQUENCE [LARGE SCALE GENOMIC DNA]</scope>
    <source>
        <tissue evidence="2">Whole gametophyte</tissue>
    </source>
</reference>
<feature type="compositionally biased region" description="Basic and acidic residues" evidence="1">
    <location>
        <begin position="45"/>
        <end position="57"/>
    </location>
</feature>
<dbReference type="AlphaFoldDB" id="A0A176WIL3"/>
<comment type="caution">
    <text evidence="2">The sequence shown here is derived from an EMBL/GenBank/DDBJ whole genome shotgun (WGS) entry which is preliminary data.</text>
</comment>
<proteinExistence type="predicted"/>
<evidence type="ECO:0000256" key="1">
    <source>
        <dbReference type="SAM" id="MobiDB-lite"/>
    </source>
</evidence>
<gene>
    <name evidence="2" type="ORF">AXG93_3052s1190</name>
</gene>
<evidence type="ECO:0000313" key="3">
    <source>
        <dbReference type="Proteomes" id="UP000077202"/>
    </source>
</evidence>
<feature type="region of interest" description="Disordered" evidence="1">
    <location>
        <begin position="43"/>
        <end position="131"/>
    </location>
</feature>
<accession>A0A176WIL3</accession>
<keyword evidence="3" id="KW-1185">Reference proteome</keyword>
<feature type="region of interest" description="Disordered" evidence="1">
    <location>
        <begin position="1"/>
        <end position="22"/>
    </location>
</feature>
<sequence length="131" mass="14950">MVWEWLREKNQPPRGYPPHPERWQVSDWEQQRSGSLLSLANPSRYVRDVEVDTDSEKVPASTSPPRLRADDEPRGARAPRKRKWDGDADLSQREVPTAPVRRRTNNELARPKQKARKLVLPADSSAFGGSA</sequence>
<protein>
    <submittedName>
        <fullName evidence="2">Uncharacterized protein</fullName>
    </submittedName>
</protein>
<name>A0A176WIL3_MARPO</name>
<organism evidence="2 3">
    <name type="scientific">Marchantia polymorpha subsp. ruderalis</name>
    <dbReference type="NCBI Taxonomy" id="1480154"/>
    <lineage>
        <taxon>Eukaryota</taxon>
        <taxon>Viridiplantae</taxon>
        <taxon>Streptophyta</taxon>
        <taxon>Embryophyta</taxon>
        <taxon>Marchantiophyta</taxon>
        <taxon>Marchantiopsida</taxon>
        <taxon>Marchantiidae</taxon>
        <taxon>Marchantiales</taxon>
        <taxon>Marchantiaceae</taxon>
        <taxon>Marchantia</taxon>
    </lineage>
</organism>